<organism evidence="2 3">
    <name type="scientific">Ponticaulis profundi</name>
    <dbReference type="NCBI Taxonomy" id="2665222"/>
    <lineage>
        <taxon>Bacteria</taxon>
        <taxon>Pseudomonadati</taxon>
        <taxon>Pseudomonadota</taxon>
        <taxon>Alphaproteobacteria</taxon>
        <taxon>Hyphomonadales</taxon>
        <taxon>Hyphomonadaceae</taxon>
        <taxon>Ponticaulis</taxon>
    </lineage>
</organism>
<comment type="caution">
    <text evidence="2">The sequence shown here is derived from an EMBL/GenBank/DDBJ whole genome shotgun (WGS) entry which is preliminary data.</text>
</comment>
<proteinExistence type="predicted"/>
<accession>A0ABW1SCP9</accession>
<reference evidence="3" key="1">
    <citation type="journal article" date="2019" name="Int. J. Syst. Evol. Microbiol.">
        <title>The Global Catalogue of Microorganisms (GCM) 10K type strain sequencing project: providing services to taxonomists for standard genome sequencing and annotation.</title>
        <authorList>
            <consortium name="The Broad Institute Genomics Platform"/>
            <consortium name="The Broad Institute Genome Sequencing Center for Infectious Disease"/>
            <person name="Wu L."/>
            <person name="Ma J."/>
        </authorList>
    </citation>
    <scope>NUCLEOTIDE SEQUENCE [LARGE SCALE GENOMIC DNA]</scope>
    <source>
        <strain evidence="3">CGMCC-1.15741</strain>
    </source>
</reference>
<feature type="compositionally biased region" description="Polar residues" evidence="1">
    <location>
        <begin position="8"/>
        <end position="17"/>
    </location>
</feature>
<dbReference type="RefSeq" id="WP_252928919.1">
    <property type="nucleotide sequence ID" value="NZ_JBHSSW010000037.1"/>
</dbReference>
<protein>
    <recommendedName>
        <fullName evidence="4">DUF3606 domain-containing protein</fullName>
    </recommendedName>
</protein>
<evidence type="ECO:0008006" key="4">
    <source>
        <dbReference type="Google" id="ProtNLM"/>
    </source>
</evidence>
<dbReference type="EMBL" id="JBHSSW010000037">
    <property type="protein sequence ID" value="MFC6199471.1"/>
    <property type="molecule type" value="Genomic_DNA"/>
</dbReference>
<keyword evidence="3" id="KW-1185">Reference proteome</keyword>
<dbReference type="Proteomes" id="UP001596303">
    <property type="component" value="Unassembled WGS sequence"/>
</dbReference>
<feature type="region of interest" description="Disordered" evidence="1">
    <location>
        <begin position="1"/>
        <end position="62"/>
    </location>
</feature>
<sequence>MGAEKTTLDNYVRTNRSAPKREPMLDRVKGEKQDQATEDAKSKGDMQSEGGSQRPHDSLSKR</sequence>
<evidence type="ECO:0000256" key="1">
    <source>
        <dbReference type="SAM" id="MobiDB-lite"/>
    </source>
</evidence>
<gene>
    <name evidence="2" type="ORF">ACFQDM_15410</name>
</gene>
<feature type="compositionally biased region" description="Basic and acidic residues" evidence="1">
    <location>
        <begin position="19"/>
        <end position="46"/>
    </location>
</feature>
<evidence type="ECO:0000313" key="2">
    <source>
        <dbReference type="EMBL" id="MFC6199471.1"/>
    </source>
</evidence>
<evidence type="ECO:0000313" key="3">
    <source>
        <dbReference type="Proteomes" id="UP001596303"/>
    </source>
</evidence>
<name>A0ABW1SCP9_9PROT</name>